<accession>A0A914DZG4</accession>
<proteinExistence type="inferred from homology"/>
<dbReference type="SUPFAM" id="SSF53474">
    <property type="entry name" value="alpha/beta-Hydrolases"/>
    <property type="match status" value="1"/>
</dbReference>
<dbReference type="Pfam" id="PF00135">
    <property type="entry name" value="COesterase"/>
    <property type="match status" value="2"/>
</dbReference>
<comment type="similarity">
    <text evidence="1 4">Belongs to the type-B carboxylesterase/lipase family.</text>
</comment>
<protein>
    <recommendedName>
        <fullName evidence="4">Carboxylic ester hydrolase</fullName>
        <ecNumber evidence="4">3.1.1.-</ecNumber>
    </recommendedName>
</protein>
<dbReference type="InterPro" id="IPR002018">
    <property type="entry name" value="CarbesteraseB"/>
</dbReference>
<dbReference type="InterPro" id="IPR029058">
    <property type="entry name" value="AB_hydrolase_fold"/>
</dbReference>
<keyword evidence="2" id="KW-0719">Serine esterase</keyword>
<dbReference type="GO" id="GO:0052689">
    <property type="term" value="F:carboxylic ester hydrolase activity"/>
    <property type="evidence" value="ECO:0007669"/>
    <property type="project" value="UniProtKB-KW"/>
</dbReference>
<keyword evidence="3 4" id="KW-0378">Hydrolase</keyword>
<dbReference type="EC" id="3.1.1.-" evidence="4"/>
<dbReference type="WBParaSite" id="ACRNAN_scaffold4746.g17508.t1">
    <property type="protein sequence ID" value="ACRNAN_scaffold4746.g17508.t1"/>
    <property type="gene ID" value="ACRNAN_scaffold4746.g17508"/>
</dbReference>
<feature type="domain" description="Carboxylesterase type B" evidence="5">
    <location>
        <begin position="445"/>
        <end position="568"/>
    </location>
</feature>
<keyword evidence="6" id="KW-1185">Reference proteome</keyword>
<evidence type="ECO:0000256" key="2">
    <source>
        <dbReference type="ARBA" id="ARBA00022487"/>
    </source>
</evidence>
<dbReference type="PANTHER" id="PTHR44590:SF3">
    <property type="entry name" value="CARBOXYLESTERASE TYPE B DOMAIN-CONTAINING PROTEIN"/>
    <property type="match status" value="1"/>
</dbReference>
<evidence type="ECO:0000256" key="3">
    <source>
        <dbReference type="ARBA" id="ARBA00022801"/>
    </source>
</evidence>
<dbReference type="Proteomes" id="UP000887540">
    <property type="component" value="Unplaced"/>
</dbReference>
<feature type="domain" description="Carboxylesterase type B" evidence="5">
    <location>
        <begin position="17"/>
        <end position="444"/>
    </location>
</feature>
<dbReference type="PANTHER" id="PTHR44590">
    <property type="entry name" value="CARBOXYLIC ESTER HYDROLASE-RELATED"/>
    <property type="match status" value="1"/>
</dbReference>
<name>A0A914DZG4_9BILA</name>
<organism evidence="6 7">
    <name type="scientific">Acrobeloides nanus</name>
    <dbReference type="NCBI Taxonomy" id="290746"/>
    <lineage>
        <taxon>Eukaryota</taxon>
        <taxon>Metazoa</taxon>
        <taxon>Ecdysozoa</taxon>
        <taxon>Nematoda</taxon>
        <taxon>Chromadorea</taxon>
        <taxon>Rhabditida</taxon>
        <taxon>Tylenchina</taxon>
        <taxon>Cephalobomorpha</taxon>
        <taxon>Cephaloboidea</taxon>
        <taxon>Cephalobidae</taxon>
        <taxon>Acrobeloides</taxon>
    </lineage>
</organism>
<dbReference type="InterPro" id="IPR019826">
    <property type="entry name" value="Carboxylesterase_B_AS"/>
</dbReference>
<evidence type="ECO:0000259" key="5">
    <source>
        <dbReference type="Pfam" id="PF00135"/>
    </source>
</evidence>
<dbReference type="PROSITE" id="PS00122">
    <property type="entry name" value="CARBOXYLESTERASE_B_1"/>
    <property type="match status" value="1"/>
</dbReference>
<sequence>MGATVSRIWSGHASIPSQIIETKSGFVQGKTFILVDGCEVDAFLGIPFGKPPIGELRFKKPEPSEKWDGVLDCTQFGPRCPHEDNIFERFTMEAMLLVKSEDCLRLNVFAPTWHPDSGQKNGFAVMVWIHGGGYAVHSGAHYGDYNICQALCTKNVIVVSINYRLGFFGFLSTGDENAPGNFGLWDQTLALKWVKDNISAFGGDPENITIFGQSAGGASVDFLTLSPHSRDLFQKVVSMAGTACCDFALNSAEHVKEACLDYAIRLGFQPLDNASNFEQNKALVEFFRSIPPHKLELVLLGKPKYRTTRSEWLDLTPVIDGDFLPKPIEDLRKEVPKKQIMTGVTKCEGLLFVLLRPPRGSYEFEIDRLVTKTLTKRRVQNHKEAKKKILEMYYTGIDPTSRRQLVRMGIKAVSDAVMNIGVWEYADQMAQLDHTVYLYNFEYAVSDAVMNIGVWEYADQMAQLDHTVYLYNFEYVNPKGFGLLGIVLPFKEATHSSELPYIFNKGILANFYPNNDDLKTLEQMTTFWTNFAKYGNPNGKSSENELWKPLTKEDTLQYLRINLDKTEMCPKFQDVEKLLKALVPQALV</sequence>
<evidence type="ECO:0000313" key="7">
    <source>
        <dbReference type="WBParaSite" id="ACRNAN_scaffold4746.g17508.t1"/>
    </source>
</evidence>
<evidence type="ECO:0000256" key="4">
    <source>
        <dbReference type="RuleBase" id="RU361235"/>
    </source>
</evidence>
<dbReference type="Gene3D" id="3.40.50.1820">
    <property type="entry name" value="alpha/beta hydrolase"/>
    <property type="match status" value="2"/>
</dbReference>
<dbReference type="AlphaFoldDB" id="A0A914DZG4"/>
<evidence type="ECO:0000256" key="1">
    <source>
        <dbReference type="ARBA" id="ARBA00005964"/>
    </source>
</evidence>
<evidence type="ECO:0000313" key="6">
    <source>
        <dbReference type="Proteomes" id="UP000887540"/>
    </source>
</evidence>
<reference evidence="7" key="1">
    <citation type="submission" date="2022-11" db="UniProtKB">
        <authorList>
            <consortium name="WormBaseParasite"/>
        </authorList>
    </citation>
    <scope>IDENTIFICATION</scope>
</reference>